<organism evidence="1 2">
    <name type="scientific">Gluconobacter frateurii NRIC 0228</name>
    <dbReference type="NCBI Taxonomy" id="1307946"/>
    <lineage>
        <taxon>Bacteria</taxon>
        <taxon>Pseudomonadati</taxon>
        <taxon>Pseudomonadota</taxon>
        <taxon>Alphaproteobacteria</taxon>
        <taxon>Acetobacterales</taxon>
        <taxon>Acetobacteraceae</taxon>
        <taxon>Gluconobacter</taxon>
    </lineage>
</organism>
<accession>A0ABQ0Q856</accession>
<evidence type="ECO:0000313" key="1">
    <source>
        <dbReference type="EMBL" id="GBR08616.1"/>
    </source>
</evidence>
<keyword evidence="2" id="KW-1185">Reference proteome</keyword>
<gene>
    <name evidence="1" type="ORF">AA0228_0401</name>
</gene>
<evidence type="ECO:0000313" key="2">
    <source>
        <dbReference type="Proteomes" id="UP001061070"/>
    </source>
</evidence>
<proteinExistence type="predicted"/>
<sequence>MAVSTSTGRQADKSGLGSEGRGQIIFHYKGNRRVVRRTPKYGAVFQNDPRGCVRKMRFESLSLEMCLGDGFAKRRVCRLENAVHPGGQAFWHIPVPGV</sequence>
<name>A0ABQ0Q856_9PROT</name>
<dbReference type="EMBL" id="BAQW01000001">
    <property type="protein sequence ID" value="GBR08616.1"/>
    <property type="molecule type" value="Genomic_DNA"/>
</dbReference>
<dbReference type="Proteomes" id="UP001061070">
    <property type="component" value="Unassembled WGS sequence"/>
</dbReference>
<protein>
    <submittedName>
        <fullName evidence="1">Uncharacterized protein</fullName>
    </submittedName>
</protein>
<reference evidence="1" key="1">
    <citation type="submission" date="2013-04" db="EMBL/GenBank/DDBJ databases">
        <title>The genome sequencing project of 58 acetic acid bacteria.</title>
        <authorList>
            <person name="Okamoto-Kainuma A."/>
            <person name="Ishikawa M."/>
            <person name="Umino S."/>
            <person name="Koizumi Y."/>
            <person name="Shiwa Y."/>
            <person name="Yoshikawa H."/>
            <person name="Matsutani M."/>
            <person name="Matsushita K."/>
        </authorList>
    </citation>
    <scope>NUCLEOTIDE SEQUENCE</scope>
    <source>
        <strain evidence="1">NRIC 0228</strain>
    </source>
</reference>
<comment type="caution">
    <text evidence="1">The sequence shown here is derived from an EMBL/GenBank/DDBJ whole genome shotgun (WGS) entry which is preliminary data.</text>
</comment>